<accession>A0ABS4JQX8</accession>
<feature type="transmembrane region" description="Helical" evidence="1">
    <location>
        <begin position="117"/>
        <end position="137"/>
    </location>
</feature>
<sequence>MTWFDKATLLVTGLTALYMIWRFTQDLRSGTRPSRSALSYITSFAVLLVSGLLLIALGYGVLSHPLVVVVASLIPVTLSAGLVAEYAPVQARTYDLFAVVGLLALAVTRFAGPRPLAIATLIVVHGVAGLIIFGLPLWLAAQRRAPGRFAWVGVGGALIGVGGIALAFLKAGKPILSADTIFLILAPLLLAMTASFAAGFLGSGTPSGRS</sequence>
<keyword evidence="1" id="KW-1133">Transmembrane helix</keyword>
<proteinExistence type="predicted"/>
<dbReference type="EMBL" id="JAGGLG010000004">
    <property type="protein sequence ID" value="MBP2017296.1"/>
    <property type="molecule type" value="Genomic_DNA"/>
</dbReference>
<dbReference type="Proteomes" id="UP001519289">
    <property type="component" value="Unassembled WGS sequence"/>
</dbReference>
<comment type="caution">
    <text evidence="2">The sequence shown here is derived from an EMBL/GenBank/DDBJ whole genome shotgun (WGS) entry which is preliminary data.</text>
</comment>
<keyword evidence="3" id="KW-1185">Reference proteome</keyword>
<evidence type="ECO:0000313" key="3">
    <source>
        <dbReference type="Proteomes" id="UP001519289"/>
    </source>
</evidence>
<evidence type="ECO:0000313" key="2">
    <source>
        <dbReference type="EMBL" id="MBP2017296.1"/>
    </source>
</evidence>
<feature type="transmembrane region" description="Helical" evidence="1">
    <location>
        <begin position="36"/>
        <end position="60"/>
    </location>
</feature>
<gene>
    <name evidence="2" type="ORF">J2Z79_000679</name>
</gene>
<feature type="transmembrane region" description="Helical" evidence="1">
    <location>
        <begin position="6"/>
        <end position="24"/>
    </location>
</feature>
<dbReference type="RefSeq" id="WP_209465447.1">
    <property type="nucleotide sequence ID" value="NZ_JAGGLG010000004.1"/>
</dbReference>
<feature type="transmembrane region" description="Helical" evidence="1">
    <location>
        <begin position="181"/>
        <end position="201"/>
    </location>
</feature>
<feature type="transmembrane region" description="Helical" evidence="1">
    <location>
        <begin position="149"/>
        <end position="169"/>
    </location>
</feature>
<keyword evidence="1" id="KW-0472">Membrane</keyword>
<feature type="transmembrane region" description="Helical" evidence="1">
    <location>
        <begin position="66"/>
        <end position="87"/>
    </location>
</feature>
<feature type="transmembrane region" description="Helical" evidence="1">
    <location>
        <begin position="94"/>
        <end position="111"/>
    </location>
</feature>
<keyword evidence="1" id="KW-0812">Transmembrane</keyword>
<name>A0ABS4JQX8_9FIRM</name>
<reference evidence="2 3" key="1">
    <citation type="submission" date="2021-03" db="EMBL/GenBank/DDBJ databases">
        <title>Genomic Encyclopedia of Type Strains, Phase IV (KMG-IV): sequencing the most valuable type-strain genomes for metagenomic binning, comparative biology and taxonomic classification.</title>
        <authorList>
            <person name="Goeker M."/>
        </authorList>
    </citation>
    <scope>NUCLEOTIDE SEQUENCE [LARGE SCALE GENOMIC DNA]</scope>
    <source>
        <strain evidence="2 3">DSM 27138</strain>
    </source>
</reference>
<organism evidence="2 3">
    <name type="scientific">Symbiobacterium terraclitae</name>
    <dbReference type="NCBI Taxonomy" id="557451"/>
    <lineage>
        <taxon>Bacteria</taxon>
        <taxon>Bacillati</taxon>
        <taxon>Bacillota</taxon>
        <taxon>Clostridia</taxon>
        <taxon>Eubacteriales</taxon>
        <taxon>Symbiobacteriaceae</taxon>
        <taxon>Symbiobacterium</taxon>
    </lineage>
</organism>
<protein>
    <submittedName>
        <fullName evidence="2">Uncharacterized protein</fullName>
    </submittedName>
</protein>
<evidence type="ECO:0000256" key="1">
    <source>
        <dbReference type="SAM" id="Phobius"/>
    </source>
</evidence>